<gene>
    <name evidence="2" type="ORF">M3202_13095</name>
</gene>
<keyword evidence="1" id="KW-0472">Membrane</keyword>
<dbReference type="Pfam" id="PF11167">
    <property type="entry name" value="DUF2953"/>
    <property type="match status" value="1"/>
</dbReference>
<dbReference type="Proteomes" id="UP001139179">
    <property type="component" value="Unassembled WGS sequence"/>
</dbReference>
<feature type="transmembrane region" description="Helical" evidence="1">
    <location>
        <begin position="6"/>
        <end position="29"/>
    </location>
</feature>
<proteinExistence type="predicted"/>
<keyword evidence="1" id="KW-0812">Transmembrane</keyword>
<comment type="caution">
    <text evidence="2">The sequence shown here is derived from an EMBL/GenBank/DDBJ whole genome shotgun (WGS) entry which is preliminary data.</text>
</comment>
<name>A0A9X2DQE8_9BACI</name>
<reference evidence="2" key="1">
    <citation type="submission" date="2022-05" db="EMBL/GenBank/DDBJ databases">
        <title>Comparative Genomics of Spacecraft Associated Microbes.</title>
        <authorList>
            <person name="Tran M.T."/>
            <person name="Wright A."/>
            <person name="Seuylemezian A."/>
            <person name="Eisen J."/>
            <person name="Coil D."/>
        </authorList>
    </citation>
    <scope>NUCLEOTIDE SEQUENCE</scope>
    <source>
        <strain evidence="2">214.1.1</strain>
    </source>
</reference>
<dbReference type="InterPro" id="IPR021338">
    <property type="entry name" value="DUF2953"/>
</dbReference>
<keyword evidence="3" id="KW-1185">Reference proteome</keyword>
<dbReference type="AlphaFoldDB" id="A0A9X2DQE8"/>
<accession>A0A9X2DQE8</accession>
<evidence type="ECO:0000313" key="2">
    <source>
        <dbReference type="EMBL" id="MCM3715019.1"/>
    </source>
</evidence>
<dbReference type="EMBL" id="JAMBOL010000011">
    <property type="protein sequence ID" value="MCM3715019.1"/>
    <property type="molecule type" value="Genomic_DNA"/>
</dbReference>
<evidence type="ECO:0000313" key="3">
    <source>
        <dbReference type="Proteomes" id="UP001139179"/>
    </source>
</evidence>
<sequence>MRWFLIILLILVLLLVLIMITKLTISIIYRHLKDDDLLEVAVRVWGMRVYTFSAPVIQLDDTSLSLIVREEQEMGPKKSDKTQAFTINTLLNDFRLLNDLVHHVVGLHQIMKRFLRHVSLKQLHWYTAFGVGEAAMTAQLSGVIWGLKGSMIGLLSHYVKVKQLPKLRVDPRFQEVITQVSFSCMISFRIGHAIVAGLMLLKHWKQRPTRSEKDAVQETM</sequence>
<organism evidence="2 3">
    <name type="scientific">Halalkalibacter oceani</name>
    <dbReference type="NCBI Taxonomy" id="1653776"/>
    <lineage>
        <taxon>Bacteria</taxon>
        <taxon>Bacillati</taxon>
        <taxon>Bacillota</taxon>
        <taxon>Bacilli</taxon>
        <taxon>Bacillales</taxon>
        <taxon>Bacillaceae</taxon>
        <taxon>Halalkalibacter</taxon>
    </lineage>
</organism>
<evidence type="ECO:0000256" key="1">
    <source>
        <dbReference type="SAM" id="Phobius"/>
    </source>
</evidence>
<keyword evidence="1" id="KW-1133">Transmembrane helix</keyword>
<dbReference type="RefSeq" id="WP_251223785.1">
    <property type="nucleotide sequence ID" value="NZ_JAMBOL010000011.1"/>
</dbReference>
<protein>
    <submittedName>
        <fullName evidence="2">DUF2953 domain-containing protein</fullName>
    </submittedName>
</protein>